<dbReference type="InterPro" id="IPR054539">
    <property type="entry name" value="Beta-prop_PDH"/>
</dbReference>
<dbReference type="PANTHER" id="PTHR33546:SF1">
    <property type="entry name" value="LARGE, MULTIFUNCTIONAL SECRETED PROTEIN"/>
    <property type="match status" value="1"/>
</dbReference>
<dbReference type="Gene3D" id="2.120.10.30">
    <property type="entry name" value="TolB, C-terminal domain"/>
    <property type="match status" value="1"/>
</dbReference>
<dbReference type="AlphaFoldDB" id="A0A6J4N654"/>
<feature type="domain" description="Pyrroloquinoline quinone-dependent pyranose dehydrogenase beta-propeller" evidence="2">
    <location>
        <begin position="39"/>
        <end position="391"/>
    </location>
</feature>
<reference evidence="3" key="1">
    <citation type="submission" date="2020-02" db="EMBL/GenBank/DDBJ databases">
        <authorList>
            <person name="Meier V. D."/>
        </authorList>
    </citation>
    <scope>NUCLEOTIDE SEQUENCE</scope>
    <source>
        <strain evidence="3">AVDCRST_MAG64</strain>
    </source>
</reference>
<protein>
    <recommendedName>
        <fullName evidence="2">Pyrroloquinoline quinone-dependent pyranose dehydrogenase beta-propeller domain-containing protein</fullName>
    </recommendedName>
</protein>
<dbReference type="EMBL" id="CADCUQ010000131">
    <property type="protein sequence ID" value="CAA9378778.1"/>
    <property type="molecule type" value="Genomic_DNA"/>
</dbReference>
<dbReference type="SUPFAM" id="SSF50952">
    <property type="entry name" value="Soluble quinoprotein glucose dehydrogenase"/>
    <property type="match status" value="1"/>
</dbReference>
<evidence type="ECO:0000256" key="1">
    <source>
        <dbReference type="SAM" id="SignalP"/>
    </source>
</evidence>
<proteinExistence type="predicted"/>
<dbReference type="InterPro" id="IPR011042">
    <property type="entry name" value="6-blade_b-propeller_TolB-like"/>
</dbReference>
<sequence length="401" mass="44446">MRHFAVLGIVLGMIPPCFAQDANVPRPQGVLADGVPKFTVRPGYRVSLVAQDLREARFLTFDDGGTLYVSQPQAGSILALRDTDEDGSFEYVAPYVTDKKFVQAMQFRDGWLWFATSRGIFRARDTDNDGAADEVKPVVPEGSLPGDTGHWFRSLLVTDDAIYTSVGDSANISDETNTERQKIWRFNHEGGDKKLFATGIRNAEELQVRPGTDEIWGFEHGSDEFGAHLGEGKGQLPVTSLYPPEEFNRYVEGGFYGHPFIVGHGLPRHEFATRKDILQLAAKATPPEWALGAHWAPNGWTFLTKDAMPGHKGDAFVACHGSWNSARKVGYRIERVMFDAWTGRPYGSQMIVGTLSPDGKDVLGRPCDAAEAPDGAIFFTCDQTHRVYRLSHEKIDENQGH</sequence>
<dbReference type="Pfam" id="PF22807">
    <property type="entry name" value="TrAA12"/>
    <property type="match status" value="1"/>
</dbReference>
<evidence type="ECO:0000313" key="3">
    <source>
        <dbReference type="EMBL" id="CAA9378778.1"/>
    </source>
</evidence>
<keyword evidence="1" id="KW-0732">Signal</keyword>
<feature type="chain" id="PRO_5027045144" description="Pyrroloquinoline quinone-dependent pyranose dehydrogenase beta-propeller domain-containing protein" evidence="1">
    <location>
        <begin position="20"/>
        <end position="401"/>
    </location>
</feature>
<organism evidence="3">
    <name type="scientific">uncultured Phycisphaerae bacterium</name>
    <dbReference type="NCBI Taxonomy" id="904963"/>
    <lineage>
        <taxon>Bacteria</taxon>
        <taxon>Pseudomonadati</taxon>
        <taxon>Planctomycetota</taxon>
        <taxon>Phycisphaerae</taxon>
        <taxon>environmental samples</taxon>
    </lineage>
</organism>
<gene>
    <name evidence="3" type="ORF">AVDCRST_MAG64-477</name>
</gene>
<feature type="signal peptide" evidence="1">
    <location>
        <begin position="1"/>
        <end position="19"/>
    </location>
</feature>
<dbReference type="InterPro" id="IPR011041">
    <property type="entry name" value="Quinoprot_gluc/sorb_DH_b-prop"/>
</dbReference>
<evidence type="ECO:0000259" key="2">
    <source>
        <dbReference type="Pfam" id="PF22807"/>
    </source>
</evidence>
<accession>A0A6J4N654</accession>
<dbReference type="PANTHER" id="PTHR33546">
    <property type="entry name" value="LARGE, MULTIFUNCTIONAL SECRETED PROTEIN-RELATED"/>
    <property type="match status" value="1"/>
</dbReference>
<name>A0A6J4N654_9BACT</name>